<name>I7MIA2_TETTS</name>
<feature type="transmembrane region" description="Helical" evidence="1">
    <location>
        <begin position="548"/>
        <end position="569"/>
    </location>
</feature>
<feature type="transmembrane region" description="Helical" evidence="1">
    <location>
        <begin position="278"/>
        <end position="298"/>
    </location>
</feature>
<sequence>MIQKANHFSQNCKIYKAYLRVICKVQNENYFPFLSQNNETFFNQKGMQQKDESNDLMKLNLQDMIKKFSSESNEEDQTKQKTEVLIQLESQFNAQQKYKNLSSLSIPINNFEEINKEQVQKLDTIQTETNQNNSKQENTTTIQKKQKLRERIFTLNLFESASTFSDEGYFKQDKESNIEEQYNRVKADITQYKSYFIKFRWKYLFEFSFYHFLFFVVCGPLSVFIIKLFGKSLPNNLIFTLRSQPQFYQIVFFVFTFCAYTFYYVFDCPNIYFQSEVMLEIAVILIRCISIAIKYATFDPVKIRVIKNENLTLKEIFSDFYLVDWANQTDKIIHNETYFGLRVYDIDPSMFFLEFIGETDSETLKNASQYLADLEVYHTSSKNQFVPENNTITVPGQVSIYGYSIMKEFSIQFKKENEFIFKYAYYFSQGFAIYKATLPIIFRFIEGKYPQNYYWYEYIIMFGVAWNTRQIYFYTVLQLIYGFLDIKRKLFQQEQLAFMIAPRKIRNIDHFKIFPTINIFKISTLKAWQYVRQVCLEYGRSYYVRVQAVFGLLFIVMLIFITMLGLAIFKITKLEVCFITIIISDTSFLFIIILMLCYYCCKVNQSFLVHENILKGNKSIISDIYRNRHKYFSDSLKSQNFIYNVGIQKIKQETIYFYQQDPSLYTLELLRDYDDQIEDLQYDFQNNPIKILGIKITFGLIQSVTITLFSILVTFVASFLKQRTKD</sequence>
<protein>
    <submittedName>
        <fullName evidence="2">Transmembrane protein, putative</fullName>
    </submittedName>
</protein>
<dbReference type="OrthoDB" id="312646at2759"/>
<keyword evidence="3" id="KW-1185">Reference proteome</keyword>
<accession>I7MIA2</accession>
<evidence type="ECO:0000256" key="1">
    <source>
        <dbReference type="SAM" id="Phobius"/>
    </source>
</evidence>
<organism evidence="2 3">
    <name type="scientific">Tetrahymena thermophila (strain SB210)</name>
    <dbReference type="NCBI Taxonomy" id="312017"/>
    <lineage>
        <taxon>Eukaryota</taxon>
        <taxon>Sar</taxon>
        <taxon>Alveolata</taxon>
        <taxon>Ciliophora</taxon>
        <taxon>Intramacronucleata</taxon>
        <taxon>Oligohymenophorea</taxon>
        <taxon>Hymenostomatida</taxon>
        <taxon>Tetrahymenina</taxon>
        <taxon>Tetrahymenidae</taxon>
        <taxon>Tetrahymena</taxon>
    </lineage>
</organism>
<dbReference type="InParanoid" id="I7MIA2"/>
<feature type="transmembrane region" description="Helical" evidence="1">
    <location>
        <begin position="696"/>
        <end position="720"/>
    </location>
</feature>
<keyword evidence="1 2" id="KW-0812">Transmembrane</keyword>
<dbReference type="EMBL" id="GG662449">
    <property type="protein sequence ID" value="EAS04223.2"/>
    <property type="molecule type" value="Genomic_DNA"/>
</dbReference>
<dbReference type="RefSeq" id="XP_001024468.2">
    <property type="nucleotide sequence ID" value="XM_001024468.2"/>
</dbReference>
<evidence type="ECO:0000313" key="3">
    <source>
        <dbReference type="Proteomes" id="UP000009168"/>
    </source>
</evidence>
<gene>
    <name evidence="2" type="ORF">TTHERM_00298340</name>
</gene>
<keyword evidence="1" id="KW-0472">Membrane</keyword>
<keyword evidence="1" id="KW-1133">Transmembrane helix</keyword>
<feature type="transmembrane region" description="Helical" evidence="1">
    <location>
        <begin position="246"/>
        <end position="266"/>
    </location>
</feature>
<feature type="transmembrane region" description="Helical" evidence="1">
    <location>
        <begin position="203"/>
        <end position="226"/>
    </location>
</feature>
<reference evidence="3" key="1">
    <citation type="journal article" date="2006" name="PLoS Biol.">
        <title>Macronuclear genome sequence of the ciliate Tetrahymena thermophila, a model eukaryote.</title>
        <authorList>
            <person name="Eisen J.A."/>
            <person name="Coyne R.S."/>
            <person name="Wu M."/>
            <person name="Wu D."/>
            <person name="Thiagarajan M."/>
            <person name="Wortman J.R."/>
            <person name="Badger J.H."/>
            <person name="Ren Q."/>
            <person name="Amedeo P."/>
            <person name="Jones K.M."/>
            <person name="Tallon L.J."/>
            <person name="Delcher A.L."/>
            <person name="Salzberg S.L."/>
            <person name="Silva J.C."/>
            <person name="Haas B.J."/>
            <person name="Majoros W.H."/>
            <person name="Farzad M."/>
            <person name="Carlton J.M."/>
            <person name="Smith R.K. Jr."/>
            <person name="Garg J."/>
            <person name="Pearlman R.E."/>
            <person name="Karrer K.M."/>
            <person name="Sun L."/>
            <person name="Manning G."/>
            <person name="Elde N.C."/>
            <person name="Turkewitz A.P."/>
            <person name="Asai D.J."/>
            <person name="Wilkes D.E."/>
            <person name="Wang Y."/>
            <person name="Cai H."/>
            <person name="Collins K."/>
            <person name="Stewart B.A."/>
            <person name="Lee S.R."/>
            <person name="Wilamowska K."/>
            <person name="Weinberg Z."/>
            <person name="Ruzzo W.L."/>
            <person name="Wloga D."/>
            <person name="Gaertig J."/>
            <person name="Frankel J."/>
            <person name="Tsao C.-C."/>
            <person name="Gorovsky M.A."/>
            <person name="Keeling P.J."/>
            <person name="Waller R.F."/>
            <person name="Patron N.J."/>
            <person name="Cherry J.M."/>
            <person name="Stover N.A."/>
            <person name="Krieger C.J."/>
            <person name="del Toro C."/>
            <person name="Ryder H.F."/>
            <person name="Williamson S.C."/>
            <person name="Barbeau R.A."/>
            <person name="Hamilton E.P."/>
            <person name="Orias E."/>
        </authorList>
    </citation>
    <scope>NUCLEOTIDE SEQUENCE [LARGE SCALE GENOMIC DNA]</scope>
    <source>
        <strain evidence="3">SB210</strain>
    </source>
</reference>
<feature type="transmembrane region" description="Helical" evidence="1">
    <location>
        <begin position="576"/>
        <end position="596"/>
    </location>
</feature>
<dbReference type="STRING" id="312017.I7MIA2"/>
<dbReference type="AlphaFoldDB" id="I7MIA2"/>
<dbReference type="GeneID" id="7839815"/>
<dbReference type="KEGG" id="tet:TTHERM_00298340"/>
<proteinExistence type="predicted"/>
<evidence type="ECO:0000313" key="2">
    <source>
        <dbReference type="EMBL" id="EAS04223.2"/>
    </source>
</evidence>
<dbReference type="Proteomes" id="UP000009168">
    <property type="component" value="Unassembled WGS sequence"/>
</dbReference>